<sequence>MRELRPDAAARLTDGVVVETRLVARLLGVRVLRVDGVVHLSPAQVAERHATLGVPAGAVVDGGVESGPTAVRGDRSPPTVPGCELARAATLLRGLDVRLSAE</sequence>
<organism evidence="1 2">
    <name type="scientific">Nocardioides taihuensis</name>
    <dbReference type="NCBI Taxonomy" id="1835606"/>
    <lineage>
        <taxon>Bacteria</taxon>
        <taxon>Bacillati</taxon>
        <taxon>Actinomycetota</taxon>
        <taxon>Actinomycetes</taxon>
        <taxon>Propionibacteriales</taxon>
        <taxon>Nocardioidaceae</taxon>
        <taxon>Nocardioides</taxon>
    </lineage>
</organism>
<dbReference type="Proteomes" id="UP001596087">
    <property type="component" value="Unassembled WGS sequence"/>
</dbReference>
<proteinExistence type="predicted"/>
<gene>
    <name evidence="1" type="ORF">ACFPGP_10060</name>
</gene>
<keyword evidence="2" id="KW-1185">Reference proteome</keyword>
<dbReference type="EMBL" id="JBHSKD010000009">
    <property type="protein sequence ID" value="MFC5177016.1"/>
    <property type="molecule type" value="Genomic_DNA"/>
</dbReference>
<comment type="caution">
    <text evidence="1">The sequence shown here is derived from an EMBL/GenBank/DDBJ whole genome shotgun (WGS) entry which is preliminary data.</text>
</comment>
<accession>A0ABW0BIB0</accession>
<evidence type="ECO:0000313" key="1">
    <source>
        <dbReference type="EMBL" id="MFC5177016.1"/>
    </source>
</evidence>
<name>A0ABW0BIB0_9ACTN</name>
<reference evidence="2" key="1">
    <citation type="journal article" date="2019" name="Int. J. Syst. Evol. Microbiol.">
        <title>The Global Catalogue of Microorganisms (GCM) 10K type strain sequencing project: providing services to taxonomists for standard genome sequencing and annotation.</title>
        <authorList>
            <consortium name="The Broad Institute Genomics Platform"/>
            <consortium name="The Broad Institute Genome Sequencing Center for Infectious Disease"/>
            <person name="Wu L."/>
            <person name="Ma J."/>
        </authorList>
    </citation>
    <scope>NUCLEOTIDE SEQUENCE [LARGE SCALE GENOMIC DNA]</scope>
    <source>
        <strain evidence="2">DFY41</strain>
    </source>
</reference>
<dbReference type="RefSeq" id="WP_378589722.1">
    <property type="nucleotide sequence ID" value="NZ_JBHSKD010000009.1"/>
</dbReference>
<protein>
    <submittedName>
        <fullName evidence="1">Uncharacterized protein</fullName>
    </submittedName>
</protein>
<evidence type="ECO:0000313" key="2">
    <source>
        <dbReference type="Proteomes" id="UP001596087"/>
    </source>
</evidence>